<dbReference type="Gene3D" id="3.40.190.10">
    <property type="entry name" value="Periplasmic binding protein-like II"/>
    <property type="match status" value="2"/>
</dbReference>
<evidence type="ECO:0000313" key="5">
    <source>
        <dbReference type="Proteomes" id="UP000321408"/>
    </source>
</evidence>
<keyword evidence="5" id="KW-1185">Reference proteome</keyword>
<proteinExistence type="predicted"/>
<reference evidence="4 5" key="2">
    <citation type="journal article" date="2024" name="Int. J. Syst. Evol. Microbiol.">
        <title>Promethearchaeum syntrophicum gen. nov., sp. nov., an anaerobic, obligately syntrophic archaeon, the first isolate of the lineage 'Asgard' archaea, and proposal of the new archaeal phylum Promethearchaeota phyl. nov. and kingdom Promethearchaeati regn. nov.</title>
        <authorList>
            <person name="Imachi H."/>
            <person name="Nobu M.K."/>
            <person name="Kato S."/>
            <person name="Takaki Y."/>
            <person name="Miyazaki M."/>
            <person name="Miyata M."/>
            <person name="Ogawara M."/>
            <person name="Saito Y."/>
            <person name="Sakai S."/>
            <person name="Tahara Y.O."/>
            <person name="Takano Y."/>
            <person name="Tasumi E."/>
            <person name="Uematsu K."/>
            <person name="Yoshimura T."/>
            <person name="Itoh T."/>
            <person name="Ohkuma M."/>
            <person name="Takai K."/>
        </authorList>
    </citation>
    <scope>NUCLEOTIDE SEQUENCE [LARGE SCALE GENOMIC DNA]</scope>
    <source>
        <strain evidence="4 5">MK-D1</strain>
    </source>
</reference>
<dbReference type="SUPFAM" id="SSF53850">
    <property type="entry name" value="Periplasmic binding protein-like II"/>
    <property type="match status" value="1"/>
</dbReference>
<dbReference type="OrthoDB" id="30671at2157"/>
<dbReference type="PANTHER" id="PTHR35936">
    <property type="entry name" value="MEMBRANE-BOUND LYTIC MUREIN TRANSGLYCOSYLASE F"/>
    <property type="match status" value="1"/>
</dbReference>
<dbReference type="Pfam" id="PF00497">
    <property type="entry name" value="SBP_bac_3"/>
    <property type="match status" value="1"/>
</dbReference>
<feature type="domain" description="Solute-binding protein family 3/N-terminal" evidence="2">
    <location>
        <begin position="44"/>
        <end position="275"/>
    </location>
</feature>
<accession>A0A5B9D9U6</accession>
<dbReference type="CDD" id="cd13530">
    <property type="entry name" value="PBP2_peptides_like"/>
    <property type="match status" value="1"/>
</dbReference>
<gene>
    <name evidence="4" type="ORF">DSAG12_01741</name>
</gene>
<dbReference type="SMART" id="SM00079">
    <property type="entry name" value="PBPe"/>
    <property type="match status" value="1"/>
</dbReference>
<protein>
    <submittedName>
        <fullName evidence="4">ABC transporter substrate-binding protein</fullName>
    </submittedName>
</protein>
<evidence type="ECO:0000259" key="2">
    <source>
        <dbReference type="SMART" id="SM00062"/>
    </source>
</evidence>
<dbReference type="KEGG" id="psyt:DSAG12_01741"/>
<dbReference type="AlphaFoldDB" id="A0A5B9D9U6"/>
<dbReference type="RefSeq" id="WP_147662809.1">
    <property type="nucleotide sequence ID" value="NZ_CP042905.2"/>
</dbReference>
<evidence type="ECO:0000256" key="1">
    <source>
        <dbReference type="ARBA" id="ARBA00022729"/>
    </source>
</evidence>
<dbReference type="GO" id="GO:0016020">
    <property type="term" value="C:membrane"/>
    <property type="evidence" value="ECO:0007669"/>
    <property type="project" value="InterPro"/>
</dbReference>
<reference evidence="4 5" key="1">
    <citation type="journal article" date="2020" name="Nature">
        <title>Isolation of an archaeon at the prokaryote-eukaryote interface.</title>
        <authorList>
            <person name="Imachi H."/>
            <person name="Nobu M.K."/>
            <person name="Nakahara N."/>
            <person name="Morono Y."/>
            <person name="Ogawara M."/>
            <person name="Takaki Y."/>
            <person name="Takano Y."/>
            <person name="Uematsu K."/>
            <person name="Ikuta T."/>
            <person name="Ito M."/>
            <person name="Matsui Y."/>
            <person name="Miyazaki M."/>
            <person name="Murata K."/>
            <person name="Saito Y."/>
            <person name="Sakai S."/>
            <person name="Song C."/>
            <person name="Tasumi E."/>
            <person name="Yamanaka Y."/>
            <person name="Yamaguchi T."/>
            <person name="Kamagata Y."/>
            <person name="Tamaki H."/>
            <person name="Takai K."/>
        </authorList>
    </citation>
    <scope>NUCLEOTIDE SEQUENCE [LARGE SCALE GENOMIC DNA]</scope>
    <source>
        <strain evidence="4 5">MK-D1</strain>
    </source>
</reference>
<dbReference type="GeneID" id="41329734"/>
<dbReference type="Proteomes" id="UP000321408">
    <property type="component" value="Chromosome"/>
</dbReference>
<evidence type="ECO:0000313" key="4">
    <source>
        <dbReference type="EMBL" id="QEE15914.1"/>
    </source>
</evidence>
<dbReference type="InterPro" id="IPR001320">
    <property type="entry name" value="Iontro_rcpt_C"/>
</dbReference>
<dbReference type="PANTHER" id="PTHR35936:SF17">
    <property type="entry name" value="ARGININE-BINDING EXTRACELLULAR PROTEIN ARTP"/>
    <property type="match status" value="1"/>
</dbReference>
<dbReference type="EMBL" id="CP042905">
    <property type="protein sequence ID" value="QEE15914.1"/>
    <property type="molecule type" value="Genomic_DNA"/>
</dbReference>
<feature type="domain" description="Ionotropic glutamate receptor C-terminal" evidence="3">
    <location>
        <begin position="44"/>
        <end position="266"/>
    </location>
</feature>
<dbReference type="SMART" id="SM00062">
    <property type="entry name" value="PBPb"/>
    <property type="match status" value="1"/>
</dbReference>
<dbReference type="SMR" id="A0A5B9D9U6"/>
<organism evidence="4 5">
    <name type="scientific">Promethearchaeum syntrophicum</name>
    <dbReference type="NCBI Taxonomy" id="2594042"/>
    <lineage>
        <taxon>Archaea</taxon>
        <taxon>Promethearchaeati</taxon>
        <taxon>Promethearchaeota</taxon>
        <taxon>Promethearchaeia</taxon>
        <taxon>Promethearchaeales</taxon>
        <taxon>Promethearchaeaceae</taxon>
        <taxon>Promethearchaeum</taxon>
    </lineage>
</organism>
<evidence type="ECO:0000259" key="3">
    <source>
        <dbReference type="SMART" id="SM00079"/>
    </source>
</evidence>
<dbReference type="GO" id="GO:0015276">
    <property type="term" value="F:ligand-gated monoatomic ion channel activity"/>
    <property type="evidence" value="ECO:0007669"/>
    <property type="project" value="InterPro"/>
</dbReference>
<keyword evidence="1" id="KW-0732">Signal</keyword>
<dbReference type="InterPro" id="IPR001638">
    <property type="entry name" value="Solute-binding_3/MltF_N"/>
</dbReference>
<sequence>MKNKPHGILILFIFLLPFLFFFVSDSSATPIEDSSLQDVIDAGKIVVGIDVGYPPFEQINSVTDEIEGFDPDIMQYIANDIGVSIEWVDVYWTNIFADLQNGEFDCAISAITITPERESEMDFSRWYYRSALAIMVNDDNPKGIESIADINSTLVSVGVQDGTAGESYIDDEGIVAEKVRFSTITLAIEALKYGTVDVVLGNFAVLSEIKEEDSELLFIKDVFKEDEFGIPVQTGSDTLRLRINSILDEMLGENLIHPTPNVYYTGSHEEWFGRNPYLDFRGDFIYYTINTSSSNNGIIDPEGEISVLEGDDRFFKFIPDEGFMVDSVNIDGTIIGTPHNYTFENVDSDHTLFVEFKKGFEEDPFELPGYSIIPLILLSSTAVCIVATKIQKRKPNLL</sequence>
<name>A0A5B9D9U6_9ARCH</name>